<dbReference type="SUPFAM" id="SSF81301">
    <property type="entry name" value="Nucleotidyltransferase"/>
    <property type="match status" value="1"/>
</dbReference>
<dbReference type="InterPro" id="IPR043519">
    <property type="entry name" value="NT_sf"/>
</dbReference>
<feature type="domain" description="cGAS/DncV-like nucleotidyltransferase C-terminal helical" evidence="5">
    <location>
        <begin position="184"/>
        <end position="297"/>
    </location>
</feature>
<proteinExistence type="predicted"/>
<keyword evidence="2" id="KW-0548">Nucleotidyltransferase</keyword>
<evidence type="ECO:0000256" key="2">
    <source>
        <dbReference type="ARBA" id="ARBA00022695"/>
    </source>
</evidence>
<evidence type="ECO:0000259" key="5">
    <source>
        <dbReference type="Pfam" id="PF26305"/>
    </source>
</evidence>
<accession>A0AAU7UW01</accession>
<keyword evidence="1" id="KW-0808">Transferase</keyword>
<evidence type="ECO:0000256" key="1">
    <source>
        <dbReference type="ARBA" id="ARBA00022679"/>
    </source>
</evidence>
<name>A0AAU7UW01_9NOCA</name>
<keyword evidence="4" id="KW-0051">Antiviral defense</keyword>
<dbReference type="AlphaFoldDB" id="A0AAU7UW01"/>
<organism evidence="6">
    <name type="scientific">Rhodococcus sp. D-6</name>
    <dbReference type="NCBI Taxonomy" id="1387842"/>
    <lineage>
        <taxon>Bacteria</taxon>
        <taxon>Bacillati</taxon>
        <taxon>Actinomycetota</taxon>
        <taxon>Actinomycetes</taxon>
        <taxon>Mycobacteriales</taxon>
        <taxon>Nocardiaceae</taxon>
        <taxon>Rhodococcus</taxon>
    </lineage>
</organism>
<evidence type="ECO:0000256" key="4">
    <source>
        <dbReference type="ARBA" id="ARBA00023118"/>
    </source>
</evidence>
<reference evidence="6" key="1">
    <citation type="submission" date="2023-08" db="EMBL/GenBank/DDBJ databases">
        <title>The novel hydrolase IpcH responsible for the initial isoprocarb degradation step in Rhodococcus sp. D-6.</title>
        <authorList>
            <person name="Zhu Q."/>
        </authorList>
    </citation>
    <scope>NUCLEOTIDE SEQUENCE</scope>
    <source>
        <strain evidence="6">D-6</strain>
    </source>
</reference>
<dbReference type="Pfam" id="PF26305">
    <property type="entry name" value="CD_NTase_C"/>
    <property type="match status" value="1"/>
</dbReference>
<keyword evidence="3" id="KW-0547">Nucleotide-binding</keyword>
<evidence type="ECO:0000256" key="3">
    <source>
        <dbReference type="ARBA" id="ARBA00022741"/>
    </source>
</evidence>
<dbReference type="KEGG" id="rhox:RBB84_22515"/>
<protein>
    <recommendedName>
        <fullName evidence="5">cGAS/DncV-like nucleotidyltransferase C-terminal helical domain-containing protein</fullName>
    </recommendedName>
</protein>
<dbReference type="RefSeq" id="WP_350246883.1">
    <property type="nucleotide sequence ID" value="NZ_CP132970.1"/>
</dbReference>
<dbReference type="EMBL" id="CP132970">
    <property type="protein sequence ID" value="XBW03984.1"/>
    <property type="molecule type" value="Genomic_DNA"/>
</dbReference>
<evidence type="ECO:0000313" key="6">
    <source>
        <dbReference type="EMBL" id="XBW03984.1"/>
    </source>
</evidence>
<sequence length="300" mass="34056">MSAADRAKLLSRWIQPSSDKEKEQQERAEGMVRNAITTGDTFDGTNFVIYTKGSYANNTNVRRDSDVDVVVELQDCCYYDYKSGVRGIEPPPRPYQGSWTPDSWRKAVVDALEAFFGAGSVDTSGRVAINIGAVEGSRPSADVVPSIAYRRYANPERTKWHEGTCVFPADGDSKIVNWPKQQLENGRALNVETNHRYKRYVRVLKNAENYLAAEEIIDDLPSYFMECLIFNVPAATLATGDLDQGFRATLVRLWDLLKAEESQRQMVEPNRMKWLFTNDKKWSIQDGKNLVLATWKVKPR</sequence>
<dbReference type="InterPro" id="IPR058909">
    <property type="entry name" value="CD_NTase_C"/>
</dbReference>
<gene>
    <name evidence="6" type="ORF">RBB84_22515</name>
</gene>